<comment type="caution">
    <text evidence="2">The sequence shown here is derived from an EMBL/GenBank/DDBJ whole genome shotgun (WGS) entry which is preliminary data.</text>
</comment>
<keyword evidence="1" id="KW-0472">Membrane</keyword>
<gene>
    <name evidence="2" type="ORF">GCM10010862_35970</name>
</gene>
<dbReference type="Pfam" id="PF11003">
    <property type="entry name" value="DUF2842"/>
    <property type="match status" value="1"/>
</dbReference>
<feature type="transmembrane region" description="Helical" evidence="1">
    <location>
        <begin position="38"/>
        <end position="64"/>
    </location>
</feature>
<dbReference type="InterPro" id="IPR021265">
    <property type="entry name" value="DUF2842"/>
</dbReference>
<evidence type="ECO:0000313" key="3">
    <source>
        <dbReference type="Proteomes" id="UP001156691"/>
    </source>
</evidence>
<accession>A0ABQ5W8H4</accession>
<dbReference type="Proteomes" id="UP001156691">
    <property type="component" value="Unassembled WGS sequence"/>
</dbReference>
<keyword evidence="1" id="KW-1133">Transmembrane helix</keyword>
<keyword evidence="3" id="KW-1185">Reference proteome</keyword>
<evidence type="ECO:0000256" key="1">
    <source>
        <dbReference type="SAM" id="Phobius"/>
    </source>
</evidence>
<sequence>MTQSNRKLLGTFLLVGSIVAWAVLATALYLVALVDMPWWVHIAYFCIAGFGWLWPAMVIIAWMARPDSAR</sequence>
<evidence type="ECO:0000313" key="2">
    <source>
        <dbReference type="EMBL" id="GLQ56338.1"/>
    </source>
</evidence>
<organism evidence="2 3">
    <name type="scientific">Devosia nitrariae</name>
    <dbReference type="NCBI Taxonomy" id="2071872"/>
    <lineage>
        <taxon>Bacteria</taxon>
        <taxon>Pseudomonadati</taxon>
        <taxon>Pseudomonadota</taxon>
        <taxon>Alphaproteobacteria</taxon>
        <taxon>Hyphomicrobiales</taxon>
        <taxon>Devosiaceae</taxon>
        <taxon>Devosia</taxon>
    </lineage>
</organism>
<evidence type="ECO:0008006" key="4">
    <source>
        <dbReference type="Google" id="ProtNLM"/>
    </source>
</evidence>
<proteinExistence type="predicted"/>
<protein>
    <recommendedName>
        <fullName evidence="4">DUF2842 domain-containing protein</fullName>
    </recommendedName>
</protein>
<dbReference type="RefSeq" id="WP_284341752.1">
    <property type="nucleotide sequence ID" value="NZ_BSNS01000020.1"/>
</dbReference>
<feature type="transmembrane region" description="Helical" evidence="1">
    <location>
        <begin position="12"/>
        <end position="32"/>
    </location>
</feature>
<reference evidence="3" key="1">
    <citation type="journal article" date="2019" name="Int. J. Syst. Evol. Microbiol.">
        <title>The Global Catalogue of Microorganisms (GCM) 10K type strain sequencing project: providing services to taxonomists for standard genome sequencing and annotation.</title>
        <authorList>
            <consortium name="The Broad Institute Genomics Platform"/>
            <consortium name="The Broad Institute Genome Sequencing Center for Infectious Disease"/>
            <person name="Wu L."/>
            <person name="Ma J."/>
        </authorList>
    </citation>
    <scope>NUCLEOTIDE SEQUENCE [LARGE SCALE GENOMIC DNA]</scope>
    <source>
        <strain evidence="3">NBRC 112416</strain>
    </source>
</reference>
<dbReference type="EMBL" id="BSNS01000020">
    <property type="protein sequence ID" value="GLQ56338.1"/>
    <property type="molecule type" value="Genomic_DNA"/>
</dbReference>
<name>A0ABQ5W8H4_9HYPH</name>
<keyword evidence="1" id="KW-0812">Transmembrane</keyword>